<evidence type="ECO:0000256" key="5">
    <source>
        <dbReference type="ARBA" id="ARBA00023001"/>
    </source>
</evidence>
<dbReference type="Gene3D" id="1.50.10.10">
    <property type="match status" value="1"/>
</dbReference>
<keyword evidence="7" id="KW-0624">Polysaccharide degradation</keyword>
<dbReference type="EMBL" id="JBHUDD010000036">
    <property type="protein sequence ID" value="MFD1508649.1"/>
    <property type="molecule type" value="Genomic_DNA"/>
</dbReference>
<dbReference type="RefSeq" id="WP_379913487.1">
    <property type="nucleotide sequence ID" value="NZ_JBHUDD010000036.1"/>
</dbReference>
<accession>A0ABW4EEC3</accession>
<evidence type="ECO:0000256" key="4">
    <source>
        <dbReference type="ARBA" id="ARBA00022801"/>
    </source>
</evidence>
<evidence type="ECO:0000256" key="1">
    <source>
        <dbReference type="ARBA" id="ARBA00000966"/>
    </source>
</evidence>
<keyword evidence="4 8" id="KW-0378">Hydrolase</keyword>
<keyword evidence="9" id="KW-1185">Reference proteome</keyword>
<gene>
    <name evidence="8" type="ORF">ACFTOW_04445</name>
</gene>
<evidence type="ECO:0000256" key="3">
    <source>
        <dbReference type="ARBA" id="ARBA00012601"/>
    </source>
</evidence>
<keyword evidence="5" id="KW-0136">Cellulose degradation</keyword>
<comment type="similarity">
    <text evidence="2">Belongs to the glycosyl hydrolase 8 (cellulase D) family.</text>
</comment>
<dbReference type="Pfam" id="PF01270">
    <property type="entry name" value="Glyco_hydro_8"/>
    <property type="match status" value="1"/>
</dbReference>
<evidence type="ECO:0000256" key="6">
    <source>
        <dbReference type="ARBA" id="ARBA00023295"/>
    </source>
</evidence>
<organism evidence="8 9">
    <name type="scientific">Lacimonas salitolerans</name>
    <dbReference type="NCBI Taxonomy" id="1323750"/>
    <lineage>
        <taxon>Bacteria</taxon>
        <taxon>Pseudomonadati</taxon>
        <taxon>Pseudomonadota</taxon>
        <taxon>Alphaproteobacteria</taxon>
        <taxon>Rhodobacterales</taxon>
        <taxon>Paracoccaceae</taxon>
        <taxon>Lacimonas</taxon>
    </lineage>
</organism>
<evidence type="ECO:0000313" key="8">
    <source>
        <dbReference type="EMBL" id="MFD1508649.1"/>
    </source>
</evidence>
<protein>
    <recommendedName>
        <fullName evidence="3">cellulase</fullName>
        <ecNumber evidence="3">3.2.1.4</ecNumber>
    </recommendedName>
</protein>
<sequence length="332" mass="35752">MIPSAGFAGASLASDGAVPGSDWHRWKAAFLRPEGRVVDALQDKSSHSEGQGWAMLLAASHGDADSFSRMFDWTERHLAVRQDPLLSWRWRPADAIADYNNASDGDLFYAWALLVAARRFGVEAYARRSGELAHAIDRILVKPAPGGGLLLRPAAEKFSATDHEIVNLSYIMPLALHALGAAFDLPRLGQVADDGEALIARVARAGLVPDWITLDDNGWAPASGYGPQYGYDALRVALYLVWSGRLAHPAVTRTRALLTDGQAETPVRADPETLDVLERSDAPGYAAVSHLIRNSALAGPDAAITKFSASQPYYPATLHLLAALAQRQITLA</sequence>
<evidence type="ECO:0000256" key="7">
    <source>
        <dbReference type="ARBA" id="ARBA00023326"/>
    </source>
</evidence>
<comment type="caution">
    <text evidence="8">The sequence shown here is derived from an EMBL/GenBank/DDBJ whole genome shotgun (WGS) entry which is preliminary data.</text>
</comment>
<dbReference type="InterPro" id="IPR008928">
    <property type="entry name" value="6-hairpin_glycosidase_sf"/>
</dbReference>
<dbReference type="EC" id="3.2.1.4" evidence="3"/>
<reference evidence="9" key="1">
    <citation type="journal article" date="2019" name="Int. J. Syst. Evol. Microbiol.">
        <title>The Global Catalogue of Microorganisms (GCM) 10K type strain sequencing project: providing services to taxonomists for standard genome sequencing and annotation.</title>
        <authorList>
            <consortium name="The Broad Institute Genomics Platform"/>
            <consortium name="The Broad Institute Genome Sequencing Center for Infectious Disease"/>
            <person name="Wu L."/>
            <person name="Ma J."/>
        </authorList>
    </citation>
    <scope>NUCLEOTIDE SEQUENCE [LARGE SCALE GENOMIC DNA]</scope>
    <source>
        <strain evidence="9">CGMCC 1.12477</strain>
    </source>
</reference>
<dbReference type="Proteomes" id="UP001597186">
    <property type="component" value="Unassembled WGS sequence"/>
</dbReference>
<dbReference type="PRINTS" id="PR00735">
    <property type="entry name" value="GLHYDRLASE8"/>
</dbReference>
<dbReference type="InterPro" id="IPR002037">
    <property type="entry name" value="Glyco_hydro_8"/>
</dbReference>
<evidence type="ECO:0000256" key="2">
    <source>
        <dbReference type="ARBA" id="ARBA00009209"/>
    </source>
</evidence>
<name>A0ABW4EEC3_9RHOB</name>
<keyword evidence="6" id="KW-0326">Glycosidase</keyword>
<dbReference type="GO" id="GO:0016787">
    <property type="term" value="F:hydrolase activity"/>
    <property type="evidence" value="ECO:0007669"/>
    <property type="project" value="UniProtKB-KW"/>
</dbReference>
<evidence type="ECO:0000313" key="9">
    <source>
        <dbReference type="Proteomes" id="UP001597186"/>
    </source>
</evidence>
<dbReference type="SUPFAM" id="SSF48208">
    <property type="entry name" value="Six-hairpin glycosidases"/>
    <property type="match status" value="1"/>
</dbReference>
<comment type="catalytic activity">
    <reaction evidence="1">
        <text>Endohydrolysis of (1-&gt;4)-beta-D-glucosidic linkages in cellulose, lichenin and cereal beta-D-glucans.</text>
        <dbReference type="EC" id="3.2.1.4"/>
    </reaction>
</comment>
<keyword evidence="7" id="KW-0119">Carbohydrate metabolism</keyword>
<proteinExistence type="inferred from homology"/>
<dbReference type="InterPro" id="IPR012341">
    <property type="entry name" value="6hp_glycosidase-like_sf"/>
</dbReference>